<feature type="binding site" evidence="7">
    <location>
        <begin position="79"/>
        <end position="81"/>
    </location>
    <ligand>
        <name>substrate</name>
    </ligand>
</feature>
<dbReference type="InterPro" id="IPR036522">
    <property type="entry name" value="MoaC_sf"/>
</dbReference>
<keyword evidence="4 7" id="KW-0501">Molybdenum cofactor biosynthesis</keyword>
<dbReference type="GO" id="GO:0006777">
    <property type="term" value="P:Mo-molybdopterin cofactor biosynthetic process"/>
    <property type="evidence" value="ECO:0007669"/>
    <property type="project" value="UniProtKB-UniRule"/>
</dbReference>
<organism evidence="9 10">
    <name type="scientific">Alteromonas genovensis</name>
    <dbReference type="NCBI Taxonomy" id="471225"/>
    <lineage>
        <taxon>Bacteria</taxon>
        <taxon>Pseudomonadati</taxon>
        <taxon>Pseudomonadota</taxon>
        <taxon>Gammaproteobacteria</taxon>
        <taxon>Alteromonadales</taxon>
        <taxon>Alteromonadaceae</taxon>
        <taxon>Alteromonas/Salinimonas group</taxon>
        <taxon>Alteromonas</taxon>
    </lineage>
</organism>
<dbReference type="UniPathway" id="UPA00344"/>
<reference evidence="9 10" key="1">
    <citation type="submission" date="2020-01" db="EMBL/GenBank/DDBJ databases">
        <title>Genomes of bacteria type strains.</title>
        <authorList>
            <person name="Chen J."/>
            <person name="Zhu S."/>
            <person name="Yang J."/>
        </authorList>
    </citation>
    <scope>NUCLEOTIDE SEQUENCE [LARGE SCALE GENOMIC DNA]</scope>
    <source>
        <strain evidence="9 10">LMG 24078</strain>
    </source>
</reference>
<feature type="domain" description="Molybdopterin cofactor biosynthesis C (MoaC)" evidence="8">
    <location>
        <begin position="19"/>
        <end position="154"/>
    </location>
</feature>
<dbReference type="NCBIfam" id="TIGR00581">
    <property type="entry name" value="moaC"/>
    <property type="match status" value="1"/>
</dbReference>
<dbReference type="AlphaFoldDB" id="A0A6N9TGS1"/>
<evidence type="ECO:0000256" key="7">
    <source>
        <dbReference type="HAMAP-Rule" id="MF_01224"/>
    </source>
</evidence>
<evidence type="ECO:0000256" key="4">
    <source>
        <dbReference type="ARBA" id="ARBA00023150"/>
    </source>
</evidence>
<sequence>MSESSGKFSHIDAGGQANMVDVSDKSVTKREATAEGFLYVSDSVIQQISEAKIAKGDVFAVARIAGIQGAKRCSDLIPLCHPLALSKVDVSFDVQPEEKRIRATCYCKLSGKTGVEMEALTGVNVALLTLFDMCKAIDPTMHMEGVRVLEKKGGKTGHWTNSEVSNELSSEVSQQ</sequence>
<dbReference type="CDD" id="cd01420">
    <property type="entry name" value="MoaC_PE"/>
    <property type="match status" value="1"/>
</dbReference>
<proteinExistence type="inferred from homology"/>
<dbReference type="NCBIfam" id="NF006870">
    <property type="entry name" value="PRK09364.1"/>
    <property type="match status" value="1"/>
</dbReference>
<evidence type="ECO:0000256" key="1">
    <source>
        <dbReference type="ARBA" id="ARBA00001637"/>
    </source>
</evidence>
<dbReference type="Proteomes" id="UP000471381">
    <property type="component" value="Unassembled WGS sequence"/>
</dbReference>
<dbReference type="InterPro" id="IPR002820">
    <property type="entry name" value="Mopterin_CF_biosynth-C_dom"/>
</dbReference>
<gene>
    <name evidence="7 9" type="primary">moaC</name>
    <name evidence="9" type="ORF">GTQ48_13545</name>
</gene>
<dbReference type="Gene3D" id="3.30.70.640">
    <property type="entry name" value="Molybdopterin cofactor biosynthesis C (MoaC) domain"/>
    <property type="match status" value="1"/>
</dbReference>
<comment type="subunit">
    <text evidence="7">Homohexamer; trimer of dimers.</text>
</comment>
<name>A0A6N9TGS1_9ALTE</name>
<feature type="active site" evidence="7">
    <location>
        <position position="132"/>
    </location>
</feature>
<protein>
    <recommendedName>
        <fullName evidence="3 7">Cyclic pyranopterin monophosphate synthase</fullName>
        <ecNumber evidence="3 7">4.6.1.17</ecNumber>
    </recommendedName>
    <alternativeName>
        <fullName evidence="7">Molybdenum cofactor biosynthesis protein C</fullName>
    </alternativeName>
</protein>
<evidence type="ECO:0000256" key="6">
    <source>
        <dbReference type="ARBA" id="ARBA00055087"/>
    </source>
</evidence>
<dbReference type="InterPro" id="IPR023045">
    <property type="entry name" value="MoaC"/>
</dbReference>
<dbReference type="PANTHER" id="PTHR22960">
    <property type="entry name" value="MOLYBDOPTERIN COFACTOR SYNTHESIS PROTEIN A"/>
    <property type="match status" value="1"/>
</dbReference>
<dbReference type="EC" id="4.6.1.17" evidence="3 7"/>
<feature type="binding site" evidence="7">
    <location>
        <begin position="117"/>
        <end position="118"/>
    </location>
    <ligand>
        <name>substrate</name>
    </ligand>
</feature>
<dbReference type="InterPro" id="IPR050105">
    <property type="entry name" value="MoCo_biosynth_MoaA/MoaC"/>
</dbReference>
<keyword evidence="10" id="KW-1185">Reference proteome</keyword>
<evidence type="ECO:0000256" key="5">
    <source>
        <dbReference type="ARBA" id="ARBA00023239"/>
    </source>
</evidence>
<evidence type="ECO:0000313" key="9">
    <source>
        <dbReference type="EMBL" id="NDW16537.1"/>
    </source>
</evidence>
<dbReference type="HAMAP" id="MF_01224_B">
    <property type="entry name" value="MoaC_B"/>
    <property type="match status" value="1"/>
</dbReference>
<comment type="similarity">
    <text evidence="7">Belongs to the MoaC family.</text>
</comment>
<comment type="function">
    <text evidence="6 7">Catalyzes the conversion of (8S)-3',8-cyclo-7,8-dihydroguanosine 5'-triphosphate to cyclic pyranopterin monophosphate (cPMP).</text>
</comment>
<dbReference type="GO" id="GO:0061799">
    <property type="term" value="F:cyclic pyranopterin monophosphate synthase activity"/>
    <property type="evidence" value="ECO:0007669"/>
    <property type="project" value="UniProtKB-UniRule"/>
</dbReference>
<evidence type="ECO:0000259" key="8">
    <source>
        <dbReference type="Pfam" id="PF01967"/>
    </source>
</evidence>
<comment type="pathway">
    <text evidence="2 7">Cofactor biosynthesis; molybdopterin biosynthesis.</text>
</comment>
<comment type="caution">
    <text evidence="9">The sequence shown here is derived from an EMBL/GenBank/DDBJ whole genome shotgun (WGS) entry which is preliminary data.</text>
</comment>
<dbReference type="Pfam" id="PF01967">
    <property type="entry name" value="MoaC"/>
    <property type="match status" value="1"/>
</dbReference>
<dbReference type="EMBL" id="JAAAWO010000010">
    <property type="protein sequence ID" value="NDW16537.1"/>
    <property type="molecule type" value="Genomic_DNA"/>
</dbReference>
<evidence type="ECO:0000256" key="3">
    <source>
        <dbReference type="ARBA" id="ARBA00012575"/>
    </source>
</evidence>
<evidence type="ECO:0000313" key="10">
    <source>
        <dbReference type="Proteomes" id="UP000471381"/>
    </source>
</evidence>
<evidence type="ECO:0000256" key="2">
    <source>
        <dbReference type="ARBA" id="ARBA00005046"/>
    </source>
</evidence>
<accession>A0A6N9TGS1</accession>
<dbReference type="RefSeq" id="WP_163107145.1">
    <property type="nucleotide sequence ID" value="NZ_JAAAWO010000010.1"/>
</dbReference>
<comment type="catalytic activity">
    <reaction evidence="1 7">
        <text>(8S)-3',8-cyclo-7,8-dihydroguanosine 5'-triphosphate = cyclic pyranopterin phosphate + diphosphate</text>
        <dbReference type="Rhea" id="RHEA:49580"/>
        <dbReference type="ChEBI" id="CHEBI:33019"/>
        <dbReference type="ChEBI" id="CHEBI:59648"/>
        <dbReference type="ChEBI" id="CHEBI:131766"/>
        <dbReference type="EC" id="4.6.1.17"/>
    </reaction>
</comment>
<dbReference type="InterPro" id="IPR047594">
    <property type="entry name" value="MoaC_bact/euk"/>
</dbReference>
<dbReference type="SUPFAM" id="SSF55040">
    <property type="entry name" value="Molybdenum cofactor biosynthesis protein C, MoaC"/>
    <property type="match status" value="1"/>
</dbReference>
<keyword evidence="5 7" id="KW-0456">Lyase</keyword>